<evidence type="ECO:0000256" key="2">
    <source>
        <dbReference type="SAM" id="MobiDB-lite"/>
    </source>
</evidence>
<reference evidence="3 4" key="1">
    <citation type="submission" date="2023-07" db="EMBL/GenBank/DDBJ databases">
        <title>Micromonospora profundi TRM 95458 converts glycerol to a new osmotic compound.</title>
        <authorList>
            <person name="Lu D."/>
        </authorList>
    </citation>
    <scope>NUCLEOTIDE SEQUENCE [LARGE SCALE GENOMIC DNA]</scope>
    <source>
        <strain evidence="3 4">TRM95458</strain>
    </source>
</reference>
<feature type="region of interest" description="Disordered" evidence="2">
    <location>
        <begin position="159"/>
        <end position="217"/>
    </location>
</feature>
<dbReference type="KEGG" id="mprn:Q3V37_17795"/>
<evidence type="ECO:0000313" key="4">
    <source>
        <dbReference type="Proteomes" id="UP001235874"/>
    </source>
</evidence>
<feature type="compositionally biased region" description="Polar residues" evidence="2">
    <location>
        <begin position="205"/>
        <end position="217"/>
    </location>
</feature>
<dbReference type="RefSeq" id="WP_306270662.1">
    <property type="nucleotide sequence ID" value="NZ_CP130472.1"/>
</dbReference>
<sequence>MMYGPGRSPTSCASLAAMLPPPMRFRCSHSKLGAAARRTKRVSIIRDRLFHRCPGVAAKGGGIPSWEGRGQLKLTQGCRSLRIRPRQSKVEGVQRWDPLKEHQLLLLRRIGDGDDLSGPDGLDQRHSARALQTRRLVDISRRGGVWRAQITDAGRFYLDNGIHPDHPDRLQPGRATPRQRTRTAITAKRSESASSRPRVGGGATSADSPQPPTTATVEQARQLVERLQAEGGTVRVESPDSEERALYRRVIHAAKQHCLVPAGFHLKHTGRAAGDLIIRLSNDDDPDDRDWNRIRLNTRRVTTDPGLVFAALEKNPAGLEVTKASVPRALDLIHGLAAEARRRGHRVGVNTKTKNPSVYLQVDKTRRRVRLIEEYDEIPHVPTEQEARQLRRNRWMVLPKTERVASGRLRMEIARAGWDRKDTWADDKRTLLEKRLPRIIRDVEASIAADEEAKQAAQRAHDEYVAELNRREAEERRRWQAALDEARPQAAELLRKKAFRRAYDSWISANEIRAFCDALEHTAPDQLADSGNRTRWIDWARAAADRLDPTQGERTLAEIGFDIEPKPGDLRPFIGDWSPTEPRREYRSERDQQAIDATRLQADAWHHGMRGRATWWRK</sequence>
<dbReference type="Proteomes" id="UP001235874">
    <property type="component" value="Chromosome"/>
</dbReference>
<feature type="region of interest" description="Disordered" evidence="2">
    <location>
        <begin position="570"/>
        <end position="589"/>
    </location>
</feature>
<proteinExistence type="predicted"/>
<dbReference type="AlphaFoldDB" id="A0AAJ6L131"/>
<keyword evidence="4" id="KW-1185">Reference proteome</keyword>
<name>A0AAJ6L131_9ACTN</name>
<evidence type="ECO:0000313" key="3">
    <source>
        <dbReference type="EMBL" id="WLS43271.1"/>
    </source>
</evidence>
<protein>
    <submittedName>
        <fullName evidence="3">Uncharacterized protein</fullName>
    </submittedName>
</protein>
<accession>A0AAJ6L131</accession>
<organism evidence="3 4">
    <name type="scientific">Micromonospora profundi</name>
    <dbReference type="NCBI Taxonomy" id="1420889"/>
    <lineage>
        <taxon>Bacteria</taxon>
        <taxon>Bacillati</taxon>
        <taxon>Actinomycetota</taxon>
        <taxon>Actinomycetes</taxon>
        <taxon>Micromonosporales</taxon>
        <taxon>Micromonosporaceae</taxon>
        <taxon>Micromonospora</taxon>
    </lineage>
</organism>
<feature type="coiled-coil region" evidence="1">
    <location>
        <begin position="440"/>
        <end position="474"/>
    </location>
</feature>
<dbReference type="EMBL" id="CP130472">
    <property type="protein sequence ID" value="WLS43271.1"/>
    <property type="molecule type" value="Genomic_DNA"/>
</dbReference>
<keyword evidence="1" id="KW-0175">Coiled coil</keyword>
<gene>
    <name evidence="3" type="ORF">Q3V37_17795</name>
</gene>
<evidence type="ECO:0000256" key="1">
    <source>
        <dbReference type="SAM" id="Coils"/>
    </source>
</evidence>
<feature type="compositionally biased region" description="Basic and acidic residues" evidence="2">
    <location>
        <begin position="162"/>
        <end position="171"/>
    </location>
</feature>